<feature type="domain" description="EamA" evidence="7">
    <location>
        <begin position="17"/>
        <end position="149"/>
    </location>
</feature>
<evidence type="ECO:0000256" key="2">
    <source>
        <dbReference type="ARBA" id="ARBA00022475"/>
    </source>
</evidence>
<evidence type="ECO:0000259" key="7">
    <source>
        <dbReference type="Pfam" id="PF00892"/>
    </source>
</evidence>
<evidence type="ECO:0000313" key="8">
    <source>
        <dbReference type="EMBL" id="CAB3723171.1"/>
    </source>
</evidence>
<dbReference type="AlphaFoldDB" id="A0A6S7AAU5"/>
<dbReference type="SUPFAM" id="SSF103481">
    <property type="entry name" value="Multidrug resistance efflux transporter EmrE"/>
    <property type="match status" value="2"/>
</dbReference>
<dbReference type="PANTHER" id="PTHR32322:SF18">
    <property type="entry name" value="S-ADENOSYLMETHIONINE_S-ADENOSYLHOMOCYSTEINE TRANSPORTER"/>
    <property type="match status" value="1"/>
</dbReference>
<feature type="transmembrane region" description="Helical" evidence="6">
    <location>
        <begin position="104"/>
        <end position="126"/>
    </location>
</feature>
<dbReference type="Proteomes" id="UP000494214">
    <property type="component" value="Unassembled WGS sequence"/>
</dbReference>
<feature type="domain" description="EamA" evidence="7">
    <location>
        <begin position="161"/>
        <end position="297"/>
    </location>
</feature>
<dbReference type="InterPro" id="IPR050638">
    <property type="entry name" value="AA-Vitamin_Transporters"/>
</dbReference>
<dbReference type="Pfam" id="PF00892">
    <property type="entry name" value="EamA"/>
    <property type="match status" value="2"/>
</dbReference>
<dbReference type="PANTHER" id="PTHR32322">
    <property type="entry name" value="INNER MEMBRANE TRANSPORTER"/>
    <property type="match status" value="1"/>
</dbReference>
<feature type="transmembrane region" description="Helical" evidence="6">
    <location>
        <begin position="43"/>
        <end position="62"/>
    </location>
</feature>
<evidence type="ECO:0000256" key="5">
    <source>
        <dbReference type="ARBA" id="ARBA00023136"/>
    </source>
</evidence>
<feature type="transmembrane region" description="Helical" evidence="6">
    <location>
        <begin position="138"/>
        <end position="158"/>
    </location>
</feature>
<reference evidence="8 9" key="1">
    <citation type="submission" date="2020-04" db="EMBL/GenBank/DDBJ databases">
        <authorList>
            <person name="De Canck E."/>
        </authorList>
    </citation>
    <scope>NUCLEOTIDE SEQUENCE [LARGE SCALE GENOMIC DNA]</scope>
    <source>
        <strain evidence="8 9">LMG 26690</strain>
    </source>
</reference>
<feature type="transmembrane region" description="Helical" evidence="6">
    <location>
        <begin position="222"/>
        <end position="245"/>
    </location>
</feature>
<feature type="transmembrane region" description="Helical" evidence="6">
    <location>
        <begin position="15"/>
        <end position="37"/>
    </location>
</feature>
<feature type="transmembrane region" description="Helical" evidence="6">
    <location>
        <begin position="282"/>
        <end position="299"/>
    </location>
</feature>
<feature type="transmembrane region" description="Helical" evidence="6">
    <location>
        <begin position="164"/>
        <end position="180"/>
    </location>
</feature>
<evidence type="ECO:0000256" key="6">
    <source>
        <dbReference type="SAM" id="Phobius"/>
    </source>
</evidence>
<keyword evidence="4 6" id="KW-1133">Transmembrane helix</keyword>
<keyword evidence="5 6" id="KW-0472">Membrane</keyword>
<evidence type="ECO:0000256" key="3">
    <source>
        <dbReference type="ARBA" id="ARBA00022692"/>
    </source>
</evidence>
<comment type="subcellular location">
    <subcellularLocation>
        <location evidence="1">Cell membrane</location>
        <topology evidence="1">Multi-pass membrane protein</topology>
    </subcellularLocation>
</comment>
<protein>
    <recommendedName>
        <fullName evidence="7">EamA domain-containing protein</fullName>
    </recommendedName>
</protein>
<keyword evidence="3 6" id="KW-0812">Transmembrane</keyword>
<accession>A0A6S7AAU5</accession>
<dbReference type="EMBL" id="CADIJM010000010">
    <property type="protein sequence ID" value="CAB3723171.1"/>
    <property type="molecule type" value="Genomic_DNA"/>
</dbReference>
<dbReference type="InterPro" id="IPR000620">
    <property type="entry name" value="EamA_dom"/>
</dbReference>
<feature type="transmembrane region" description="Helical" evidence="6">
    <location>
        <begin position="74"/>
        <end position="92"/>
    </location>
</feature>
<evidence type="ECO:0000256" key="1">
    <source>
        <dbReference type="ARBA" id="ARBA00004651"/>
    </source>
</evidence>
<dbReference type="InterPro" id="IPR037185">
    <property type="entry name" value="EmrE-like"/>
</dbReference>
<feature type="transmembrane region" description="Helical" evidence="6">
    <location>
        <begin position="257"/>
        <end position="276"/>
    </location>
</feature>
<organism evidence="8 9">
    <name type="scientific">Achromobacter animicus</name>
    <dbReference type="NCBI Taxonomy" id="1389935"/>
    <lineage>
        <taxon>Bacteria</taxon>
        <taxon>Pseudomonadati</taxon>
        <taxon>Pseudomonadota</taxon>
        <taxon>Betaproteobacteria</taxon>
        <taxon>Burkholderiales</taxon>
        <taxon>Alcaligenaceae</taxon>
        <taxon>Achromobacter</taxon>
    </lineage>
</organism>
<evidence type="ECO:0000256" key="4">
    <source>
        <dbReference type="ARBA" id="ARBA00022989"/>
    </source>
</evidence>
<keyword evidence="9" id="KW-1185">Reference proteome</keyword>
<sequence length="313" mass="33269">MTSPTVDASQDRNGLIYLQLMFVMATWGLNIVSIKYLTQHMDIQALAAVRIVIAFITVTLIIKARGGRIPKLGSAQLGWVALAGFLVVYAHQVALVSGLRVSSAANGTLIMATSPLLSAFLAAIFYREKLTATRIAGALLGLLGVGMVVVGSGAQLGLTGWGDAVVFVAVLVFVFGGLVIQRMSRMMDPLGMLWYMYLAGGVMLVGHAALTPSSYHAETWQMAWWPWAVLMFSAVVASGISNIVWNAGIARLGISRAALFVNWLPIFGLLFAALFLDEHVTLTHVVGLGCVLGGTWLGLRRGAQPARAAAAKA</sequence>
<keyword evidence="2" id="KW-1003">Cell membrane</keyword>
<evidence type="ECO:0000313" key="9">
    <source>
        <dbReference type="Proteomes" id="UP000494214"/>
    </source>
</evidence>
<proteinExistence type="predicted"/>
<gene>
    <name evidence="8" type="ORF">LMG26690_04095</name>
</gene>
<name>A0A6S7AAU5_9BURK</name>
<dbReference type="GO" id="GO:0005886">
    <property type="term" value="C:plasma membrane"/>
    <property type="evidence" value="ECO:0007669"/>
    <property type="project" value="UniProtKB-SubCell"/>
</dbReference>
<feature type="transmembrane region" description="Helical" evidence="6">
    <location>
        <begin position="192"/>
        <end position="210"/>
    </location>
</feature>